<keyword evidence="5 10" id="KW-0812">Transmembrane</keyword>
<keyword evidence="3" id="KW-0050">Antiport</keyword>
<feature type="transmembrane region" description="Helical" evidence="10">
    <location>
        <begin position="90"/>
        <end position="111"/>
    </location>
</feature>
<evidence type="ECO:0000256" key="5">
    <source>
        <dbReference type="ARBA" id="ARBA00022692"/>
    </source>
</evidence>
<dbReference type="Proteomes" id="UP000267187">
    <property type="component" value="Unassembled WGS sequence"/>
</dbReference>
<feature type="transmembrane region" description="Helical" evidence="10">
    <location>
        <begin position="163"/>
        <end position="183"/>
    </location>
</feature>
<evidence type="ECO:0000256" key="7">
    <source>
        <dbReference type="ARBA" id="ARBA00023065"/>
    </source>
</evidence>
<proteinExistence type="predicted"/>
<keyword evidence="6 10" id="KW-1133">Transmembrane helix</keyword>
<feature type="transmembrane region" description="Helical" evidence="10">
    <location>
        <begin position="390"/>
        <end position="408"/>
    </location>
</feature>
<evidence type="ECO:0000256" key="1">
    <source>
        <dbReference type="ARBA" id="ARBA00004429"/>
    </source>
</evidence>
<protein>
    <recommendedName>
        <fullName evidence="9">Multidrug-efflux transporter</fullName>
    </recommendedName>
</protein>
<feature type="transmembrane region" description="Helical" evidence="10">
    <location>
        <begin position="131"/>
        <end position="151"/>
    </location>
</feature>
<comment type="caution">
    <text evidence="11">The sequence shown here is derived from an EMBL/GenBank/DDBJ whole genome shotgun (WGS) entry which is preliminary data.</text>
</comment>
<feature type="transmembrane region" description="Helical" evidence="10">
    <location>
        <begin position="277"/>
        <end position="302"/>
    </location>
</feature>
<dbReference type="PANTHER" id="PTHR43298">
    <property type="entry name" value="MULTIDRUG RESISTANCE PROTEIN NORM-RELATED"/>
    <property type="match status" value="1"/>
</dbReference>
<dbReference type="PANTHER" id="PTHR43298:SF2">
    <property type="entry name" value="FMN_FAD EXPORTER YEEO-RELATED"/>
    <property type="match status" value="1"/>
</dbReference>
<keyword evidence="8 10" id="KW-0472">Membrane</keyword>
<name>A0A3M0A7B6_9GAMM</name>
<dbReference type="InterPro" id="IPR048279">
    <property type="entry name" value="MdtK-like"/>
</dbReference>
<accession>A0A3M0A7B6</accession>
<feature type="transmembrane region" description="Helical" evidence="10">
    <location>
        <begin position="47"/>
        <end position="70"/>
    </location>
</feature>
<evidence type="ECO:0000256" key="4">
    <source>
        <dbReference type="ARBA" id="ARBA00022475"/>
    </source>
</evidence>
<evidence type="ECO:0000313" key="11">
    <source>
        <dbReference type="EMBL" id="RMA79429.1"/>
    </source>
</evidence>
<feature type="transmembrane region" description="Helical" evidence="10">
    <location>
        <begin position="189"/>
        <end position="211"/>
    </location>
</feature>
<feature type="transmembrane region" description="Helical" evidence="10">
    <location>
        <begin position="242"/>
        <end position="265"/>
    </location>
</feature>
<dbReference type="GO" id="GO:0042910">
    <property type="term" value="F:xenobiotic transmembrane transporter activity"/>
    <property type="evidence" value="ECO:0007669"/>
    <property type="project" value="InterPro"/>
</dbReference>
<evidence type="ECO:0000256" key="10">
    <source>
        <dbReference type="SAM" id="Phobius"/>
    </source>
</evidence>
<organism evidence="11 12">
    <name type="scientific">Umboniibacter marinipuniceus</name>
    <dbReference type="NCBI Taxonomy" id="569599"/>
    <lineage>
        <taxon>Bacteria</taxon>
        <taxon>Pseudomonadati</taxon>
        <taxon>Pseudomonadota</taxon>
        <taxon>Gammaproteobacteria</taxon>
        <taxon>Cellvibrionales</taxon>
        <taxon>Cellvibrionaceae</taxon>
        <taxon>Umboniibacter</taxon>
    </lineage>
</organism>
<keyword evidence="7" id="KW-0406">Ion transport</keyword>
<dbReference type="GO" id="GO:0006811">
    <property type="term" value="P:monoatomic ion transport"/>
    <property type="evidence" value="ECO:0007669"/>
    <property type="project" value="UniProtKB-KW"/>
</dbReference>
<feature type="transmembrane region" description="Helical" evidence="10">
    <location>
        <begin position="420"/>
        <end position="439"/>
    </location>
</feature>
<dbReference type="NCBIfam" id="TIGR00797">
    <property type="entry name" value="matE"/>
    <property type="match status" value="1"/>
</dbReference>
<comment type="subcellular location">
    <subcellularLocation>
        <location evidence="1">Cell inner membrane</location>
        <topology evidence="1">Multi-pass membrane protein</topology>
    </subcellularLocation>
</comment>
<dbReference type="RefSeq" id="WP_121877185.1">
    <property type="nucleotide sequence ID" value="NZ_REFJ01000004.1"/>
</dbReference>
<evidence type="ECO:0000256" key="3">
    <source>
        <dbReference type="ARBA" id="ARBA00022449"/>
    </source>
</evidence>
<gene>
    <name evidence="11" type="ORF">DFR27_1870</name>
</gene>
<keyword evidence="2" id="KW-0813">Transport</keyword>
<reference evidence="11 12" key="1">
    <citation type="submission" date="2018-10" db="EMBL/GenBank/DDBJ databases">
        <title>Genomic Encyclopedia of Type Strains, Phase IV (KMG-IV): sequencing the most valuable type-strain genomes for metagenomic binning, comparative biology and taxonomic classification.</title>
        <authorList>
            <person name="Goeker M."/>
        </authorList>
    </citation>
    <scope>NUCLEOTIDE SEQUENCE [LARGE SCALE GENOMIC DNA]</scope>
    <source>
        <strain evidence="11 12">DSM 25080</strain>
    </source>
</reference>
<keyword evidence="12" id="KW-1185">Reference proteome</keyword>
<dbReference type="AlphaFoldDB" id="A0A3M0A7B6"/>
<dbReference type="OrthoDB" id="9780160at2"/>
<dbReference type="EMBL" id="REFJ01000004">
    <property type="protein sequence ID" value="RMA79429.1"/>
    <property type="molecule type" value="Genomic_DNA"/>
</dbReference>
<evidence type="ECO:0000256" key="2">
    <source>
        <dbReference type="ARBA" id="ARBA00022448"/>
    </source>
</evidence>
<dbReference type="InterPro" id="IPR002528">
    <property type="entry name" value="MATE_fam"/>
</dbReference>
<dbReference type="InterPro" id="IPR050222">
    <property type="entry name" value="MATE_MdtK"/>
</dbReference>
<feature type="transmembrane region" description="Helical" evidence="10">
    <location>
        <begin position="357"/>
        <end position="378"/>
    </location>
</feature>
<evidence type="ECO:0000256" key="8">
    <source>
        <dbReference type="ARBA" id="ARBA00023136"/>
    </source>
</evidence>
<dbReference type="Pfam" id="PF01554">
    <property type="entry name" value="MatE"/>
    <property type="match status" value="2"/>
</dbReference>
<dbReference type="CDD" id="cd13131">
    <property type="entry name" value="MATE_NorM_like"/>
    <property type="match status" value="1"/>
</dbReference>
<evidence type="ECO:0000256" key="6">
    <source>
        <dbReference type="ARBA" id="ARBA00022989"/>
    </source>
</evidence>
<dbReference type="GO" id="GO:0005886">
    <property type="term" value="C:plasma membrane"/>
    <property type="evidence" value="ECO:0007669"/>
    <property type="project" value="UniProtKB-SubCell"/>
</dbReference>
<sequence length="458" mass="49295">MPRIKAITEGKRLFHLGIPLIISQVALIGMSVTDTFMAGQYGTDDLAGIAVAAGLWHPLLVLLLGVLSGVSPFMAQAFGASDWRLLGRKLVQGCWLGIFSSVVIIAMIYWLLPQLFDFSEAPEVDRVTDGYLFAIAFGVPGLAFATVLRCFCEANGHTKAPMIVNILAFFANIVLDYVLVFGVGDSEGFGGIGCGIATATIYWLTGLGLLVHLRFSKSYDHIWDTLKAEGPHRQTIADIVKVGLPSSIGFCAEVSFFAVVAILLVPFGSDTVAAHQIALNMASMIFMIPYGMSMAICIRVGHLIGQGDLDQARYASFLTIAMSCSIAVITATATLVFKDGIVALYTSDPTVLTIARNLLFFSAAFQIIDAVQIISVGALRGYKDTRIPMVIQILSYWGVGFTVSWSLSLGNITGTSWEASGFWMGFVAGLTAAGLLLISRLNRVSKKYRVSGTEYYQG</sequence>
<dbReference type="PIRSF" id="PIRSF006603">
    <property type="entry name" value="DinF"/>
    <property type="match status" value="1"/>
</dbReference>
<feature type="transmembrane region" description="Helical" evidence="10">
    <location>
        <begin position="314"/>
        <end position="337"/>
    </location>
</feature>
<keyword evidence="4" id="KW-1003">Cell membrane</keyword>
<evidence type="ECO:0000313" key="12">
    <source>
        <dbReference type="Proteomes" id="UP000267187"/>
    </source>
</evidence>
<evidence type="ECO:0000256" key="9">
    <source>
        <dbReference type="ARBA" id="ARBA00031636"/>
    </source>
</evidence>
<feature type="transmembrane region" description="Helical" evidence="10">
    <location>
        <begin position="12"/>
        <end position="32"/>
    </location>
</feature>
<dbReference type="GO" id="GO:0015297">
    <property type="term" value="F:antiporter activity"/>
    <property type="evidence" value="ECO:0007669"/>
    <property type="project" value="UniProtKB-KW"/>
</dbReference>